<name>A0A1I7X3E9_HETBA</name>
<evidence type="ECO:0000313" key="1">
    <source>
        <dbReference type="Proteomes" id="UP000095283"/>
    </source>
</evidence>
<evidence type="ECO:0000313" key="2">
    <source>
        <dbReference type="WBParaSite" id="Hba_11998"/>
    </source>
</evidence>
<dbReference type="WBParaSite" id="Hba_11998">
    <property type="protein sequence ID" value="Hba_11998"/>
    <property type="gene ID" value="Hba_11998"/>
</dbReference>
<protein>
    <submittedName>
        <fullName evidence="2">Ovule protein</fullName>
    </submittedName>
</protein>
<organism evidence="1 2">
    <name type="scientific">Heterorhabditis bacteriophora</name>
    <name type="common">Entomopathogenic nematode worm</name>
    <dbReference type="NCBI Taxonomy" id="37862"/>
    <lineage>
        <taxon>Eukaryota</taxon>
        <taxon>Metazoa</taxon>
        <taxon>Ecdysozoa</taxon>
        <taxon>Nematoda</taxon>
        <taxon>Chromadorea</taxon>
        <taxon>Rhabditida</taxon>
        <taxon>Rhabditina</taxon>
        <taxon>Rhabditomorpha</taxon>
        <taxon>Strongyloidea</taxon>
        <taxon>Heterorhabditidae</taxon>
        <taxon>Heterorhabditis</taxon>
    </lineage>
</organism>
<dbReference type="Proteomes" id="UP000095283">
    <property type="component" value="Unplaced"/>
</dbReference>
<dbReference type="AlphaFoldDB" id="A0A1I7X3E9"/>
<proteinExistence type="predicted"/>
<keyword evidence="1" id="KW-1185">Reference proteome</keyword>
<sequence>MHLMTWGSKEAIMTYLCLIVCPYIPAELQVLNKHLSKSANVYSEPSASIKKRELERFKDWDIGYLPGSPSK</sequence>
<accession>A0A1I7X3E9</accession>
<reference evidence="2" key="1">
    <citation type="submission" date="2016-11" db="UniProtKB">
        <authorList>
            <consortium name="WormBaseParasite"/>
        </authorList>
    </citation>
    <scope>IDENTIFICATION</scope>
</reference>